<keyword evidence="4" id="KW-0227">DNA damage</keyword>
<evidence type="ECO:0000313" key="9">
    <source>
        <dbReference type="Proteomes" id="UP001215216"/>
    </source>
</evidence>
<dbReference type="PROSITE" id="PS00374">
    <property type="entry name" value="MGMT"/>
    <property type="match status" value="1"/>
</dbReference>
<dbReference type="InterPro" id="IPR014048">
    <property type="entry name" value="MethylDNA_cys_MeTrfase_DNA-bd"/>
</dbReference>
<name>A0ABY8FYH5_9ACTO</name>
<organism evidence="8 9">
    <name type="scientific">Arcanobacterium canis</name>
    <dbReference type="NCBI Taxonomy" id="999183"/>
    <lineage>
        <taxon>Bacteria</taxon>
        <taxon>Bacillati</taxon>
        <taxon>Actinomycetota</taxon>
        <taxon>Actinomycetes</taxon>
        <taxon>Actinomycetales</taxon>
        <taxon>Actinomycetaceae</taxon>
        <taxon>Arcanobacterium</taxon>
    </lineage>
</organism>
<dbReference type="InterPro" id="IPR036217">
    <property type="entry name" value="MethylDNA_cys_MeTrfase_DNAb"/>
</dbReference>
<comment type="catalytic activity">
    <reaction evidence="6">
        <text>a 6-O-methyl-2'-deoxyguanosine in DNA + L-cysteinyl-[protein] = S-methyl-L-cysteinyl-[protein] + a 2'-deoxyguanosine in DNA</text>
        <dbReference type="Rhea" id="RHEA:24000"/>
        <dbReference type="Rhea" id="RHEA-COMP:10131"/>
        <dbReference type="Rhea" id="RHEA-COMP:10132"/>
        <dbReference type="Rhea" id="RHEA-COMP:11367"/>
        <dbReference type="Rhea" id="RHEA-COMP:11368"/>
        <dbReference type="ChEBI" id="CHEBI:29950"/>
        <dbReference type="ChEBI" id="CHEBI:82612"/>
        <dbReference type="ChEBI" id="CHEBI:85445"/>
        <dbReference type="ChEBI" id="CHEBI:85448"/>
        <dbReference type="EC" id="2.1.1.63"/>
    </reaction>
</comment>
<comment type="catalytic activity">
    <reaction evidence="1">
        <text>a 4-O-methyl-thymidine in DNA + L-cysteinyl-[protein] = a thymidine in DNA + S-methyl-L-cysteinyl-[protein]</text>
        <dbReference type="Rhea" id="RHEA:53428"/>
        <dbReference type="Rhea" id="RHEA-COMP:10131"/>
        <dbReference type="Rhea" id="RHEA-COMP:10132"/>
        <dbReference type="Rhea" id="RHEA-COMP:13555"/>
        <dbReference type="Rhea" id="RHEA-COMP:13556"/>
        <dbReference type="ChEBI" id="CHEBI:29950"/>
        <dbReference type="ChEBI" id="CHEBI:82612"/>
        <dbReference type="ChEBI" id="CHEBI:137386"/>
        <dbReference type="ChEBI" id="CHEBI:137387"/>
        <dbReference type="EC" id="2.1.1.63"/>
    </reaction>
</comment>
<protein>
    <submittedName>
        <fullName evidence="8">MGMT family protein</fullName>
    </submittedName>
</protein>
<dbReference type="RefSeq" id="WP_278012762.1">
    <property type="nucleotide sequence ID" value="NZ_CP121208.1"/>
</dbReference>
<evidence type="ECO:0000259" key="7">
    <source>
        <dbReference type="Pfam" id="PF01035"/>
    </source>
</evidence>
<dbReference type="Proteomes" id="UP001215216">
    <property type="component" value="Chromosome"/>
</dbReference>
<evidence type="ECO:0000256" key="2">
    <source>
        <dbReference type="ARBA" id="ARBA00022603"/>
    </source>
</evidence>
<dbReference type="EMBL" id="CP121208">
    <property type="protein sequence ID" value="WFM83367.1"/>
    <property type="molecule type" value="Genomic_DNA"/>
</dbReference>
<dbReference type="PANTHER" id="PTHR10815:SF13">
    <property type="entry name" value="METHYLATED-DNA--PROTEIN-CYSTEINE METHYLTRANSFERASE"/>
    <property type="match status" value="1"/>
</dbReference>
<dbReference type="Pfam" id="PF01035">
    <property type="entry name" value="DNA_binding_1"/>
    <property type="match status" value="1"/>
</dbReference>
<keyword evidence="2" id="KW-0489">Methyltransferase</keyword>
<keyword evidence="9" id="KW-1185">Reference proteome</keyword>
<evidence type="ECO:0000256" key="3">
    <source>
        <dbReference type="ARBA" id="ARBA00022679"/>
    </source>
</evidence>
<proteinExistence type="predicted"/>
<reference evidence="8 9" key="1">
    <citation type="submission" date="2023-03" db="EMBL/GenBank/DDBJ databases">
        <title>Complete genome of Arcanobacterium canis strain DSM 25104 isolated in 2010 from a canine otitis externa in Germany.</title>
        <authorList>
            <person name="Borowiak M."/>
            <person name="Kreitlow A."/>
            <person name="Malorny B."/>
            <person name="Laemmler C."/>
            <person name="Prenger-Berninghoff E."/>
            <person name="Ploetz M."/>
            <person name="Abdulmawjood A."/>
        </authorList>
    </citation>
    <scope>NUCLEOTIDE SEQUENCE [LARGE SCALE GENOMIC DNA]</scope>
    <source>
        <strain evidence="8 9">DSM 25104</strain>
    </source>
</reference>
<keyword evidence="5" id="KW-0234">DNA repair</keyword>
<evidence type="ECO:0000256" key="6">
    <source>
        <dbReference type="ARBA" id="ARBA00049348"/>
    </source>
</evidence>
<keyword evidence="3" id="KW-0808">Transferase</keyword>
<evidence type="ECO:0000256" key="1">
    <source>
        <dbReference type="ARBA" id="ARBA00001286"/>
    </source>
</evidence>
<dbReference type="NCBIfam" id="TIGR00589">
    <property type="entry name" value="ogt"/>
    <property type="match status" value="1"/>
</dbReference>
<dbReference type="Gene3D" id="1.10.10.10">
    <property type="entry name" value="Winged helix-like DNA-binding domain superfamily/Winged helix DNA-binding domain"/>
    <property type="match status" value="1"/>
</dbReference>
<evidence type="ECO:0000256" key="4">
    <source>
        <dbReference type="ARBA" id="ARBA00022763"/>
    </source>
</evidence>
<gene>
    <name evidence="8" type="ORF">P7079_08265</name>
</gene>
<evidence type="ECO:0000256" key="5">
    <source>
        <dbReference type="ARBA" id="ARBA00023204"/>
    </source>
</evidence>
<dbReference type="PANTHER" id="PTHR10815">
    <property type="entry name" value="METHYLATED-DNA--PROTEIN-CYSTEINE METHYLTRANSFERASE"/>
    <property type="match status" value="1"/>
</dbReference>
<dbReference type="InterPro" id="IPR036388">
    <property type="entry name" value="WH-like_DNA-bd_sf"/>
</dbReference>
<feature type="domain" description="Methylated-DNA-[protein]-cysteine S-methyltransferase DNA binding" evidence="7">
    <location>
        <begin position="105"/>
        <end position="164"/>
    </location>
</feature>
<sequence>MSTIYVPFNTGRPDLDSWLLQVVTSNDTVIASEFIQSSPGLGEQVGSDTGNQVLYESEEHSPHTALVSINDLHGIDQHAARAVFSWQSGDFDAITQVPVSGKRTDFHKAFVRALRDIPAGELVTYSSLAELMGRPRATRAAATCCSHNPIPFFIPCHRVIPMEIENSLMAGRWPTHFGKFMGKPQLKTALVEAEFNHIS</sequence>
<dbReference type="CDD" id="cd06445">
    <property type="entry name" value="ATase"/>
    <property type="match status" value="1"/>
</dbReference>
<dbReference type="SUPFAM" id="SSF46767">
    <property type="entry name" value="Methylated DNA-protein cysteine methyltransferase, C-terminal domain"/>
    <property type="match status" value="1"/>
</dbReference>
<evidence type="ECO:0000313" key="8">
    <source>
        <dbReference type="EMBL" id="WFM83367.1"/>
    </source>
</evidence>
<accession>A0ABY8FYH5</accession>
<dbReference type="InterPro" id="IPR001497">
    <property type="entry name" value="MethylDNA_cys_MeTrfase_AS"/>
</dbReference>